<keyword evidence="8" id="KW-1185">Reference proteome</keyword>
<dbReference type="Pfam" id="PF06839">
    <property type="entry name" value="Zn_ribbon_GRF"/>
    <property type="match status" value="1"/>
</dbReference>
<organism evidence="7 8">
    <name type="scientific">Diversispora eburnea</name>
    <dbReference type="NCBI Taxonomy" id="1213867"/>
    <lineage>
        <taxon>Eukaryota</taxon>
        <taxon>Fungi</taxon>
        <taxon>Fungi incertae sedis</taxon>
        <taxon>Mucoromycota</taxon>
        <taxon>Glomeromycotina</taxon>
        <taxon>Glomeromycetes</taxon>
        <taxon>Diversisporales</taxon>
        <taxon>Diversisporaceae</taxon>
        <taxon>Diversispora</taxon>
    </lineage>
</organism>
<proteinExistence type="predicted"/>
<evidence type="ECO:0000256" key="2">
    <source>
        <dbReference type="ARBA" id="ARBA00022771"/>
    </source>
</evidence>
<keyword evidence="2 4" id="KW-0863">Zinc-finger</keyword>
<dbReference type="GO" id="GO:0008270">
    <property type="term" value="F:zinc ion binding"/>
    <property type="evidence" value="ECO:0007669"/>
    <property type="project" value="UniProtKB-KW"/>
</dbReference>
<keyword evidence="3" id="KW-0862">Zinc</keyword>
<evidence type="ECO:0000256" key="1">
    <source>
        <dbReference type="ARBA" id="ARBA00022723"/>
    </source>
</evidence>
<dbReference type="InterPro" id="IPR010666">
    <property type="entry name" value="Znf_GRF"/>
</dbReference>
<gene>
    <name evidence="7" type="ORF">DEBURN_LOCUS4699</name>
</gene>
<evidence type="ECO:0000256" key="4">
    <source>
        <dbReference type="PROSITE-ProRule" id="PRU01343"/>
    </source>
</evidence>
<evidence type="ECO:0000313" key="7">
    <source>
        <dbReference type="EMBL" id="CAG8501464.1"/>
    </source>
</evidence>
<dbReference type="Proteomes" id="UP000789706">
    <property type="component" value="Unassembled WGS sequence"/>
</dbReference>
<protein>
    <submittedName>
        <fullName evidence="7">822_t:CDS:1</fullName>
    </submittedName>
</protein>
<evidence type="ECO:0000256" key="3">
    <source>
        <dbReference type="ARBA" id="ARBA00022833"/>
    </source>
</evidence>
<dbReference type="AlphaFoldDB" id="A0A9N8ZND2"/>
<evidence type="ECO:0000313" key="8">
    <source>
        <dbReference type="Proteomes" id="UP000789706"/>
    </source>
</evidence>
<dbReference type="PROSITE" id="PS51999">
    <property type="entry name" value="ZF_GRF"/>
    <property type="match status" value="1"/>
</dbReference>
<reference evidence="7" key="1">
    <citation type="submission" date="2021-06" db="EMBL/GenBank/DDBJ databases">
        <authorList>
            <person name="Kallberg Y."/>
            <person name="Tangrot J."/>
            <person name="Rosling A."/>
        </authorList>
    </citation>
    <scope>NUCLEOTIDE SEQUENCE</scope>
    <source>
        <strain evidence="7">AZ414A</strain>
    </source>
</reference>
<feature type="coiled-coil region" evidence="5">
    <location>
        <begin position="133"/>
        <end position="356"/>
    </location>
</feature>
<evidence type="ECO:0000259" key="6">
    <source>
        <dbReference type="PROSITE" id="PS51999"/>
    </source>
</evidence>
<keyword evidence="5" id="KW-0175">Coiled coil</keyword>
<sequence length="356" mass="41018">MQSTYSSPPNFTTNDDLQIYCYCNKLVNKKVAGMNAKNPGRAYYACCNDRHRQCSFFQFTNGTNGTFGTTYIPTPNSFPTFSTLNDNIHNTPTRISNNSPPIYNSSIHLSSPTNSFPSCSTSNKPKSNTYETIDNIHSINSKLEQQLKAQKKRVAFLLSERKNFEDENAELKSHIQSLEYENNQMISQIGLSISNSNNGEIEELNQQIKDLKSQNAELQLNLESIKNDLTKDQEIESLKRQIQLLESNKNSLANSTEEVIKLRNKLELSNKKITNYEREIEKLIKSNKDKELELEKQRKNSDEDILRQIEELKDNYKNLEKHNLNLSETNKILQEKEFLEKKVKALEEDLEESKKG</sequence>
<dbReference type="EMBL" id="CAJVPK010000374">
    <property type="protein sequence ID" value="CAG8501464.1"/>
    <property type="molecule type" value="Genomic_DNA"/>
</dbReference>
<dbReference type="OrthoDB" id="10432463at2759"/>
<name>A0A9N8ZND2_9GLOM</name>
<accession>A0A9N8ZND2</accession>
<evidence type="ECO:0000256" key="5">
    <source>
        <dbReference type="SAM" id="Coils"/>
    </source>
</evidence>
<feature type="domain" description="GRF-type" evidence="6">
    <location>
        <begin position="21"/>
        <end position="63"/>
    </location>
</feature>
<keyword evidence="1" id="KW-0479">Metal-binding</keyword>
<comment type="caution">
    <text evidence="7">The sequence shown here is derived from an EMBL/GenBank/DDBJ whole genome shotgun (WGS) entry which is preliminary data.</text>
</comment>